<evidence type="ECO:0000256" key="1">
    <source>
        <dbReference type="SAM" id="Phobius"/>
    </source>
</evidence>
<dbReference type="EMBL" id="FTOI01000001">
    <property type="protein sequence ID" value="SIS44138.1"/>
    <property type="molecule type" value="Genomic_DNA"/>
</dbReference>
<feature type="transmembrane region" description="Helical" evidence="1">
    <location>
        <begin position="20"/>
        <end position="41"/>
    </location>
</feature>
<proteinExistence type="predicted"/>
<accession>A0A1N7J457</accession>
<protein>
    <submittedName>
        <fullName evidence="2">Uncharacterized protein</fullName>
    </submittedName>
</protein>
<evidence type="ECO:0000313" key="2">
    <source>
        <dbReference type="EMBL" id="SIS44138.1"/>
    </source>
</evidence>
<sequence length="67" mass="7960">MILTTKLAHGLKIRTEYRKIRYLQIVAAAFNLFLIIGFQVFTVLGREFKTLVLTSLFYWHQRSEVRV</sequence>
<evidence type="ECO:0000313" key="3">
    <source>
        <dbReference type="Proteomes" id="UP000185839"/>
    </source>
</evidence>
<organism evidence="2 3">
    <name type="scientific">Kaistella chaponensis</name>
    <dbReference type="NCBI Taxonomy" id="713588"/>
    <lineage>
        <taxon>Bacteria</taxon>
        <taxon>Pseudomonadati</taxon>
        <taxon>Bacteroidota</taxon>
        <taxon>Flavobacteriia</taxon>
        <taxon>Flavobacteriales</taxon>
        <taxon>Weeksellaceae</taxon>
        <taxon>Chryseobacterium group</taxon>
        <taxon>Kaistella</taxon>
    </lineage>
</organism>
<dbReference type="Proteomes" id="UP000185839">
    <property type="component" value="Unassembled WGS sequence"/>
</dbReference>
<keyword evidence="3" id="KW-1185">Reference proteome</keyword>
<reference evidence="3" key="1">
    <citation type="submission" date="2017-01" db="EMBL/GenBank/DDBJ databases">
        <authorList>
            <person name="Varghese N."/>
            <person name="Submissions S."/>
        </authorList>
    </citation>
    <scope>NUCLEOTIDE SEQUENCE [LARGE SCALE GENOMIC DNA]</scope>
    <source>
        <strain evidence="3">DSM 23145</strain>
    </source>
</reference>
<gene>
    <name evidence="2" type="ORF">SAMN05421789_10167</name>
</gene>
<keyword evidence="1" id="KW-0472">Membrane</keyword>
<dbReference type="AlphaFoldDB" id="A0A1N7J457"/>
<keyword evidence="1" id="KW-0812">Transmembrane</keyword>
<name>A0A1N7J457_9FLAO</name>
<keyword evidence="1" id="KW-1133">Transmembrane helix</keyword>
<dbReference type="STRING" id="713588.SAMN05421789_10167"/>